<dbReference type="AlphaFoldDB" id="A0A402AB76"/>
<reference evidence="3" key="1">
    <citation type="submission" date="2018-12" db="EMBL/GenBank/DDBJ databases">
        <title>Tengunoibacter tsumagoiensis gen. nov., sp. nov., Dictyobacter kobayashii sp. nov., D. alpinus sp. nov., and D. joshuensis sp. nov. and description of Dictyobacteraceae fam. nov. within the order Ktedonobacterales isolated from Tengu-no-mugimeshi.</title>
        <authorList>
            <person name="Wang C.M."/>
            <person name="Zheng Y."/>
            <person name="Sakai Y."/>
            <person name="Toyoda A."/>
            <person name="Minakuchi Y."/>
            <person name="Abe K."/>
            <person name="Yokota A."/>
            <person name="Yabe S."/>
        </authorList>
    </citation>
    <scope>NUCLEOTIDE SEQUENCE [LARGE SCALE GENOMIC DNA]</scope>
    <source>
        <strain evidence="3">Uno11</strain>
    </source>
</reference>
<dbReference type="OrthoDB" id="145713at2"/>
<feature type="domain" description="BCE-2095-like N-terminal" evidence="1">
    <location>
        <begin position="8"/>
        <end position="106"/>
    </location>
</feature>
<gene>
    <name evidence="2" type="ORF">KDK_00150</name>
</gene>
<dbReference type="SUPFAM" id="SSF53474">
    <property type="entry name" value="alpha/beta-Hydrolases"/>
    <property type="match status" value="1"/>
</dbReference>
<dbReference type="GO" id="GO:0016787">
    <property type="term" value="F:hydrolase activity"/>
    <property type="evidence" value="ECO:0007669"/>
    <property type="project" value="UniProtKB-KW"/>
</dbReference>
<name>A0A402AB76_9CHLR</name>
<keyword evidence="2" id="KW-0378">Hydrolase</keyword>
<protein>
    <submittedName>
        <fullName evidence="2">Alpha/beta hydrolase</fullName>
    </submittedName>
</protein>
<keyword evidence="3" id="KW-1185">Reference proteome</keyword>
<dbReference type="Proteomes" id="UP000287188">
    <property type="component" value="Unassembled WGS sequence"/>
</dbReference>
<dbReference type="InterPro" id="IPR011990">
    <property type="entry name" value="TPR-like_helical_dom_sf"/>
</dbReference>
<comment type="caution">
    <text evidence="2">The sequence shown here is derived from an EMBL/GenBank/DDBJ whole genome shotgun (WGS) entry which is preliminary data.</text>
</comment>
<dbReference type="EMBL" id="BIFS01000001">
    <property type="protein sequence ID" value="GCE16215.1"/>
    <property type="molecule type" value="Genomic_DNA"/>
</dbReference>
<organism evidence="2 3">
    <name type="scientific">Dictyobacter kobayashii</name>
    <dbReference type="NCBI Taxonomy" id="2014872"/>
    <lineage>
        <taxon>Bacteria</taxon>
        <taxon>Bacillati</taxon>
        <taxon>Chloroflexota</taxon>
        <taxon>Ktedonobacteria</taxon>
        <taxon>Ktedonobacterales</taxon>
        <taxon>Dictyobacteraceae</taxon>
        <taxon>Dictyobacter</taxon>
    </lineage>
</organism>
<evidence type="ECO:0000259" key="1">
    <source>
        <dbReference type="Pfam" id="PF22316"/>
    </source>
</evidence>
<accession>A0A402AB76</accession>
<dbReference type="SUPFAM" id="SSF48452">
    <property type="entry name" value="TPR-like"/>
    <property type="match status" value="1"/>
</dbReference>
<dbReference type="RefSeq" id="WP_126548161.1">
    <property type="nucleotide sequence ID" value="NZ_BIFS01000001.1"/>
</dbReference>
<evidence type="ECO:0000313" key="3">
    <source>
        <dbReference type="Proteomes" id="UP000287188"/>
    </source>
</evidence>
<evidence type="ECO:0000313" key="2">
    <source>
        <dbReference type="EMBL" id="GCE16215.1"/>
    </source>
</evidence>
<sequence length="316" mass="35494">MSEVDFRRFQQQILDLYQANAYTQALMLLEQNYQNHPDYARTIAYWRIGAYALVGKQTEALQIFQDVLDQGEWFPPAWLDHDEDLVSLRPLPAFQIMVETCRQRLNDLQNTIQPEVLIAQPELSANAFPLLLAMHGNGSNGHDTLKQWKGLTTQGWLVAIPQSTQIVGPDAYVWDDRDKGINEVREHLTRLKEDCSIVSETIVLGGFSAGGAQAIWMALHQSVPTCGFVVLGPYLRDTEIEALSSFLEHQKPTQIRGYILVGEKDAGGLQASRVIAELMHTHHLPCELALLPDLAHAYPADFVHAVVRGLTFVTQK</sequence>
<proteinExistence type="predicted"/>
<dbReference type="InterPro" id="IPR029058">
    <property type="entry name" value="AB_hydrolase_fold"/>
</dbReference>
<dbReference type="Pfam" id="PF22316">
    <property type="entry name" value="ABhydrolase-like_N"/>
    <property type="match status" value="1"/>
</dbReference>
<dbReference type="InterPro" id="IPR054527">
    <property type="entry name" value="BCE_2095-like_N"/>
</dbReference>
<dbReference type="Gene3D" id="3.40.50.1820">
    <property type="entry name" value="alpha/beta hydrolase"/>
    <property type="match status" value="1"/>
</dbReference>